<dbReference type="SUPFAM" id="SSF56672">
    <property type="entry name" value="DNA/RNA polymerases"/>
    <property type="match status" value="1"/>
</dbReference>
<protein>
    <recommendedName>
        <fullName evidence="2">Reverse transcriptase domain-containing protein</fullName>
    </recommendedName>
</protein>
<evidence type="ECO:0000259" key="2">
    <source>
        <dbReference type="PROSITE" id="PS50878"/>
    </source>
</evidence>
<dbReference type="InterPro" id="IPR000477">
    <property type="entry name" value="RT_dom"/>
</dbReference>
<organism evidence="3 4">
    <name type="scientific">Trifolium subterraneum</name>
    <name type="common">Subterranean clover</name>
    <dbReference type="NCBI Taxonomy" id="3900"/>
    <lineage>
        <taxon>Eukaryota</taxon>
        <taxon>Viridiplantae</taxon>
        <taxon>Streptophyta</taxon>
        <taxon>Embryophyta</taxon>
        <taxon>Tracheophyta</taxon>
        <taxon>Spermatophyta</taxon>
        <taxon>Magnoliopsida</taxon>
        <taxon>eudicotyledons</taxon>
        <taxon>Gunneridae</taxon>
        <taxon>Pentapetalae</taxon>
        <taxon>rosids</taxon>
        <taxon>fabids</taxon>
        <taxon>Fabales</taxon>
        <taxon>Fabaceae</taxon>
        <taxon>Papilionoideae</taxon>
        <taxon>50 kb inversion clade</taxon>
        <taxon>NPAAA clade</taxon>
        <taxon>Hologalegina</taxon>
        <taxon>IRL clade</taxon>
        <taxon>Trifolieae</taxon>
        <taxon>Trifolium</taxon>
    </lineage>
</organism>
<dbReference type="Proteomes" id="UP000242715">
    <property type="component" value="Unassembled WGS sequence"/>
</dbReference>
<dbReference type="InterPro" id="IPR043502">
    <property type="entry name" value="DNA/RNA_pol_sf"/>
</dbReference>
<dbReference type="SUPFAM" id="SSF56219">
    <property type="entry name" value="DNase I-like"/>
    <property type="match status" value="1"/>
</dbReference>
<dbReference type="AlphaFoldDB" id="A0A2Z6NP76"/>
<dbReference type="Gene3D" id="3.60.10.10">
    <property type="entry name" value="Endonuclease/exonuclease/phosphatase"/>
    <property type="match status" value="1"/>
</dbReference>
<feature type="domain" description="Reverse transcriptase" evidence="2">
    <location>
        <begin position="381"/>
        <end position="660"/>
    </location>
</feature>
<reference evidence="4" key="1">
    <citation type="journal article" date="2017" name="Front. Plant Sci.">
        <title>Climate Clever Clovers: New Paradigm to Reduce the Environmental Footprint of Ruminants by Breeding Low Methanogenic Forages Utilizing Haplotype Variation.</title>
        <authorList>
            <person name="Kaur P."/>
            <person name="Appels R."/>
            <person name="Bayer P.E."/>
            <person name="Keeble-Gagnere G."/>
            <person name="Wang J."/>
            <person name="Hirakawa H."/>
            <person name="Shirasawa K."/>
            <person name="Vercoe P."/>
            <person name="Stefanova K."/>
            <person name="Durmic Z."/>
            <person name="Nichols P."/>
            <person name="Revell C."/>
            <person name="Isobe S.N."/>
            <person name="Edwards D."/>
            <person name="Erskine W."/>
        </authorList>
    </citation>
    <scope>NUCLEOTIDE SEQUENCE [LARGE SCALE GENOMIC DNA]</scope>
    <source>
        <strain evidence="4">cv. Daliak</strain>
    </source>
</reference>
<dbReference type="PANTHER" id="PTHR46890">
    <property type="entry name" value="NON-LTR RETROLELEMENT REVERSE TRANSCRIPTASE-LIKE PROTEIN-RELATED"/>
    <property type="match status" value="1"/>
</dbReference>
<sequence length="935" mass="105868">MNLSLNSFKYSCSTTMNAKRRKPGSSSVKVNSQAKQGTSLTAGSGFSGKDTGSNDWNNWVALHGDEQTAQCDVAVVGNCIVLSVVIVLKFWIEESKLEVVDVDLIRFLWGSDEVEFSFQPLVGASGGIITMWDPRVVRVLSSMSLSHALIITGIFVKENINFCLANVYAPCDYMGRSVLWNNLESKILHFSQAAWCVLGDFNVVRSADERVSRASHSVSDEFVAFNNFIDSTLLIDLPLCGRKFTWYRGDGKSMSRLDRFLFSDVWLAEFPNCIQAALPRSLSDHCPIQLSIDVQNWGPKPLRMLKCWVDIAGYAEFVEEKWHSFQADGEFLSRPFLLDKIKEAVWDCDSFKCPGPDGVNLGFFKDFWELLKIDLLNFFSDFYHHGVFTKGLNSTFIALIPKVECPQTVSEFRPIALVGSVYKILAKVLSNRLRTIIGKVVDQSQSAFIKGRQILDGILIANEIVDEARRDNKDLLMFKVDFEKAYDSVDWVYLEEVMLKMNFPSRWRSWIMECVTTASTSILVNGCPTDEFRFERGLRQGDPLSPFLFLLAAEGLNVMMKAMVSENIFLPYVIGERNEVAVSHLQFADDTLLVGVKSWANVRALKAVLLLFESISGLKVNFHKSMLFGINISESWLHEAASVMRCKHGRLPFIYLGLPIVAKTRLEELDLSGEERRLFEVEEIEMRSLQANIPALSKLQASMNWQKSRVSWLKEGDANSKFFHGIMSSRRQSNSIVSLSSNGRTVEGDNRWLVDNICRRVGNGRDTLFWLDPWLEECPLQRSFCRLYELAENKSVSVADMFEAGWGIGGEAWTWRRRLFAWEEELVLGCVGKLANIFLQVDEVDRWVWKLHSSQSYSVKSAYSYLSASETRISDSFDSVRSVVARDIEVVGHFDGASWCGRGSFNPILRTGWCIKGLYKSFYHHLDIGSLCVLA</sequence>
<dbReference type="PANTHER" id="PTHR46890:SF48">
    <property type="entry name" value="RNA-DIRECTED DNA POLYMERASE"/>
    <property type="match status" value="1"/>
</dbReference>
<evidence type="ECO:0000256" key="1">
    <source>
        <dbReference type="SAM" id="MobiDB-lite"/>
    </source>
</evidence>
<dbReference type="OrthoDB" id="1934719at2759"/>
<evidence type="ECO:0000313" key="4">
    <source>
        <dbReference type="Proteomes" id="UP000242715"/>
    </source>
</evidence>
<gene>
    <name evidence="3" type="ORF">TSUD_380650</name>
</gene>
<evidence type="ECO:0000313" key="3">
    <source>
        <dbReference type="EMBL" id="GAU33429.1"/>
    </source>
</evidence>
<dbReference type="PROSITE" id="PS50878">
    <property type="entry name" value="RT_POL"/>
    <property type="match status" value="1"/>
</dbReference>
<proteinExistence type="predicted"/>
<keyword evidence="4" id="KW-1185">Reference proteome</keyword>
<dbReference type="InterPro" id="IPR052343">
    <property type="entry name" value="Retrotransposon-Effector_Assoc"/>
</dbReference>
<feature type="region of interest" description="Disordered" evidence="1">
    <location>
        <begin position="16"/>
        <end position="49"/>
    </location>
</feature>
<accession>A0A2Z6NP76</accession>
<name>A0A2Z6NP76_TRISU</name>
<feature type="compositionally biased region" description="Polar residues" evidence="1">
    <location>
        <begin position="24"/>
        <end position="49"/>
    </location>
</feature>
<dbReference type="Pfam" id="PF00078">
    <property type="entry name" value="RVT_1"/>
    <property type="match status" value="1"/>
</dbReference>
<dbReference type="InterPro" id="IPR036691">
    <property type="entry name" value="Endo/exonu/phosph_ase_sf"/>
</dbReference>
<dbReference type="EMBL" id="DF973525">
    <property type="protein sequence ID" value="GAU33429.1"/>
    <property type="molecule type" value="Genomic_DNA"/>
</dbReference>
<dbReference type="CDD" id="cd01650">
    <property type="entry name" value="RT_nLTR_like"/>
    <property type="match status" value="1"/>
</dbReference>